<keyword evidence="10 12" id="KW-0520">NAD</keyword>
<protein>
    <recommendedName>
        <fullName evidence="12">NADH-quinone oxidoreductase</fullName>
        <ecNumber evidence="12">7.1.1.-</ecNumber>
    </recommendedName>
</protein>
<comment type="similarity">
    <text evidence="2 12">Belongs to the complex I 75 kDa subunit family.</text>
</comment>
<dbReference type="NCBIfam" id="NF005895">
    <property type="entry name" value="PRK07860.1"/>
    <property type="match status" value="1"/>
</dbReference>
<sequence length="820" mass="87092">MTIAPDKATTEETPVPEGHVKLTIDGEEVIAPKGELLIRTAERLGTVIPRFCDHPLLDPAGACRQCLVEVEMGGRPMPKPQASCTMTVADGMVVKTQLTSPVADKAQQGVMELLLINHPLDCPICDKGGECPLQNQALAHGRTDSRFVDTKRTFPKPLPISTQVLLDRERCVLCQRCTRFSAQIAGDPFIELLERGAHQQIGTAETADVLDLAARTTSGQPFQSYFSGNVIQICPVGALTSAAYRFRSRPFDLVSSPSVCEHCSSGCAERTDFRRGKVQRKLAGDDPEVNEEWLCDKGRFAFRYLQAGDRIRRPLVRNEAGELEETSWTDALRIASAGLLKAREGAGAGVLTGGRLTVEDAYAYSKFARVALGTNDIDFRARPHSAEELAFLGSTVLGRTPETGVTFGEIERARTVLCVAFEPEDEAPIVFLRLRKAARKNHTRVVHLGQWSTSSVRKTFGELLACLPGAEAAAVDGIAQHAADLDEALRGEGAVILVGERAAEVPGLFSALHRLTERTGARLAWIPRRAGDRGALETGCVPTLLPGGRAVTDAAARAEVEKLWGASLPAEPGRDTTGILQAASGGQLDALVVGGVDPLDLPDPDLARRALDNAGFVVSLELRASEVTERADVVLPVAPSAEKAGSYLNWEGRRREFDITLEGTGTLPDGRVLDTLAVEMDTDLFTQTPAAAAGDFAKLLPARTAGAAPDVAAPAATAPNGKAVLATWRQLIDNGSLQDGEPHLKGTQRTPVARLSATTAEGLGATVQVSNERGAITLPVEVADLPDGVVWLPGNSDGSAVRSALAAGHGALVQISGGDQ</sequence>
<keyword evidence="5 12" id="KW-0874">Quinone</keyword>
<comment type="function">
    <text evidence="12">NDH-1 shuttles electrons from NADH, via FMN and iron-sulfur (Fe-S) centers, to quinones in the respiratory chain. Couples the redox reaction to proton translocation (for every two electrons transferred, four hydrogen ions are translocated across the cytoplasmic membrane), and thus conserves the redox energy in a proton gradient.</text>
</comment>
<comment type="catalytic activity">
    <reaction evidence="11 12">
        <text>a quinone + NADH + 5 H(+)(in) = a quinol + NAD(+) + 4 H(+)(out)</text>
        <dbReference type="Rhea" id="RHEA:57888"/>
        <dbReference type="ChEBI" id="CHEBI:15378"/>
        <dbReference type="ChEBI" id="CHEBI:24646"/>
        <dbReference type="ChEBI" id="CHEBI:57540"/>
        <dbReference type="ChEBI" id="CHEBI:57945"/>
        <dbReference type="ChEBI" id="CHEBI:132124"/>
    </reaction>
</comment>
<dbReference type="CDD" id="cd00207">
    <property type="entry name" value="fer2"/>
    <property type="match status" value="1"/>
</dbReference>
<comment type="caution">
    <text evidence="16">The sequence shown here is derived from an EMBL/GenBank/DDBJ whole genome shotgun (WGS) entry which is preliminary data.</text>
</comment>
<dbReference type="SMART" id="SM00929">
    <property type="entry name" value="NADH-G_4Fe-4S_3"/>
    <property type="match status" value="1"/>
</dbReference>
<keyword evidence="3 12" id="KW-0004">4Fe-4S</keyword>
<keyword evidence="7 12" id="KW-1278">Translocase</keyword>
<dbReference type="Pfam" id="PF00384">
    <property type="entry name" value="Molybdopterin"/>
    <property type="match status" value="1"/>
</dbReference>
<accession>A0ABP6WQ79</accession>
<dbReference type="PROSITE" id="PS51085">
    <property type="entry name" value="2FE2S_FER_2"/>
    <property type="match status" value="1"/>
</dbReference>
<keyword evidence="17" id="KW-1185">Reference proteome</keyword>
<dbReference type="PANTHER" id="PTHR43105">
    <property type="entry name" value="RESPIRATORY NITRATE REDUCTASE"/>
    <property type="match status" value="1"/>
</dbReference>
<dbReference type="Pfam" id="PF13510">
    <property type="entry name" value="Fer2_4"/>
    <property type="match status" value="1"/>
</dbReference>
<dbReference type="PROSITE" id="PS51669">
    <property type="entry name" value="4FE4S_MOW_BIS_MGD"/>
    <property type="match status" value="1"/>
</dbReference>
<dbReference type="EMBL" id="BAAAZN010000008">
    <property type="protein sequence ID" value="GAA3553773.1"/>
    <property type="molecule type" value="Genomic_DNA"/>
</dbReference>
<dbReference type="SUPFAM" id="SSF50692">
    <property type="entry name" value="ADC-like"/>
    <property type="match status" value="1"/>
</dbReference>
<dbReference type="Gene3D" id="3.30.70.20">
    <property type="match status" value="1"/>
</dbReference>
<evidence type="ECO:0000256" key="11">
    <source>
        <dbReference type="ARBA" id="ARBA00047712"/>
    </source>
</evidence>
<dbReference type="RefSeq" id="WP_344862248.1">
    <property type="nucleotide sequence ID" value="NZ_BAAAZN010000008.1"/>
</dbReference>
<dbReference type="SMART" id="SM00926">
    <property type="entry name" value="Molybdop_Fe4S4"/>
    <property type="match status" value="1"/>
</dbReference>
<dbReference type="SUPFAM" id="SSF53706">
    <property type="entry name" value="Formate dehydrogenase/DMSO reductase, domains 1-3"/>
    <property type="match status" value="1"/>
</dbReference>
<reference evidence="17" key="1">
    <citation type="journal article" date="2019" name="Int. J. Syst. Evol. Microbiol.">
        <title>The Global Catalogue of Microorganisms (GCM) 10K type strain sequencing project: providing services to taxonomists for standard genome sequencing and annotation.</title>
        <authorList>
            <consortium name="The Broad Institute Genomics Platform"/>
            <consortium name="The Broad Institute Genome Sequencing Center for Infectious Disease"/>
            <person name="Wu L."/>
            <person name="Ma J."/>
        </authorList>
    </citation>
    <scope>NUCLEOTIDE SEQUENCE [LARGE SCALE GENOMIC DNA]</scope>
    <source>
        <strain evidence="17">JCM 16898</strain>
    </source>
</reference>
<dbReference type="InterPro" id="IPR000283">
    <property type="entry name" value="NADH_UbQ_OxRdtase_75kDa_su_CS"/>
</dbReference>
<evidence type="ECO:0000256" key="12">
    <source>
        <dbReference type="RuleBase" id="RU003525"/>
    </source>
</evidence>
<dbReference type="InterPro" id="IPR009010">
    <property type="entry name" value="Asp_de-COase-like_dom_sf"/>
</dbReference>
<keyword evidence="4 12" id="KW-0001">2Fe-2S</keyword>
<evidence type="ECO:0000256" key="2">
    <source>
        <dbReference type="ARBA" id="ARBA00005404"/>
    </source>
</evidence>
<feature type="domain" description="2Fe-2S ferredoxin-type" evidence="13">
    <location>
        <begin position="18"/>
        <end position="100"/>
    </location>
</feature>
<dbReference type="InterPro" id="IPR019574">
    <property type="entry name" value="NADH_UbQ_OxRdtase_Gsu_4Fe4S-bd"/>
</dbReference>
<feature type="domain" description="4Fe-4S Mo/W bis-MGD-type" evidence="14">
    <location>
        <begin position="253"/>
        <end position="309"/>
    </location>
</feature>
<dbReference type="Proteomes" id="UP001500689">
    <property type="component" value="Unassembled WGS sequence"/>
</dbReference>
<dbReference type="InterPro" id="IPR006963">
    <property type="entry name" value="Mopterin_OxRdtase_4Fe-4S_dom"/>
</dbReference>
<dbReference type="InterPro" id="IPR010228">
    <property type="entry name" value="NADH_UbQ_OxRdtase_Gsu"/>
</dbReference>
<comment type="cofactor">
    <cofactor evidence="12">
        <name>[2Fe-2S] cluster</name>
        <dbReference type="ChEBI" id="CHEBI:190135"/>
    </cofactor>
    <text evidence="12">Binds 1 [2Fe-2S] cluster per subunit.</text>
</comment>
<dbReference type="CDD" id="cd02788">
    <property type="entry name" value="MopB_CT_NDH-1_NuoG2-N7"/>
    <property type="match status" value="1"/>
</dbReference>
<evidence type="ECO:0000256" key="5">
    <source>
        <dbReference type="ARBA" id="ARBA00022719"/>
    </source>
</evidence>
<dbReference type="InterPro" id="IPR050123">
    <property type="entry name" value="Prok_molybdopt-oxidoreductase"/>
</dbReference>
<gene>
    <name evidence="16" type="ORF">GCM10022222_41820</name>
</gene>
<dbReference type="SUPFAM" id="SSF54862">
    <property type="entry name" value="4Fe-4S ferredoxins"/>
    <property type="match status" value="1"/>
</dbReference>
<evidence type="ECO:0000256" key="1">
    <source>
        <dbReference type="ARBA" id="ARBA00001966"/>
    </source>
</evidence>
<evidence type="ECO:0000256" key="9">
    <source>
        <dbReference type="ARBA" id="ARBA00023014"/>
    </source>
</evidence>
<proteinExistence type="inferred from homology"/>
<dbReference type="InterPro" id="IPR036010">
    <property type="entry name" value="2Fe-2S_ferredoxin-like_sf"/>
</dbReference>
<dbReference type="NCBIfam" id="TIGR01973">
    <property type="entry name" value="NuoG"/>
    <property type="match status" value="1"/>
</dbReference>
<evidence type="ECO:0000259" key="14">
    <source>
        <dbReference type="PROSITE" id="PS51669"/>
    </source>
</evidence>
<organism evidence="16 17">
    <name type="scientific">Amycolatopsis ultiminotia</name>
    <dbReference type="NCBI Taxonomy" id="543629"/>
    <lineage>
        <taxon>Bacteria</taxon>
        <taxon>Bacillati</taxon>
        <taxon>Actinomycetota</taxon>
        <taxon>Actinomycetes</taxon>
        <taxon>Pseudonocardiales</taxon>
        <taxon>Pseudonocardiaceae</taxon>
        <taxon>Amycolatopsis</taxon>
    </lineage>
</organism>
<dbReference type="PROSITE" id="PS51839">
    <property type="entry name" value="4FE4S_HC3"/>
    <property type="match status" value="1"/>
</dbReference>
<keyword evidence="8 12" id="KW-0408">Iron</keyword>
<dbReference type="Gene3D" id="3.10.20.740">
    <property type="match status" value="1"/>
</dbReference>
<evidence type="ECO:0000256" key="6">
    <source>
        <dbReference type="ARBA" id="ARBA00022723"/>
    </source>
</evidence>
<dbReference type="Gene3D" id="2.20.25.90">
    <property type="entry name" value="ADC-like domains"/>
    <property type="match status" value="1"/>
</dbReference>
<dbReference type="EC" id="7.1.1.-" evidence="12"/>
<dbReference type="Pfam" id="PF10588">
    <property type="entry name" value="NADH-G_4Fe-4S_3"/>
    <property type="match status" value="1"/>
</dbReference>
<dbReference type="Pfam" id="PF04879">
    <property type="entry name" value="Molybdop_Fe4S4"/>
    <property type="match status" value="1"/>
</dbReference>
<dbReference type="InterPro" id="IPR054351">
    <property type="entry name" value="NADH_UbQ_OxRdtase_ferredoxin"/>
</dbReference>
<evidence type="ECO:0000256" key="3">
    <source>
        <dbReference type="ARBA" id="ARBA00022485"/>
    </source>
</evidence>
<dbReference type="PANTHER" id="PTHR43105:SF12">
    <property type="entry name" value="NADH-QUINONE OXIDOREDUCTASE SUBUNIT G"/>
    <property type="match status" value="1"/>
</dbReference>
<evidence type="ECO:0000259" key="15">
    <source>
        <dbReference type="PROSITE" id="PS51839"/>
    </source>
</evidence>
<evidence type="ECO:0000256" key="4">
    <source>
        <dbReference type="ARBA" id="ARBA00022714"/>
    </source>
</evidence>
<dbReference type="InterPro" id="IPR001041">
    <property type="entry name" value="2Fe-2S_ferredoxin-type"/>
</dbReference>
<keyword evidence="9 12" id="KW-0411">Iron-sulfur</keyword>
<feature type="domain" description="4Fe-4S His(Cys)3-ligated-type" evidence="15">
    <location>
        <begin position="102"/>
        <end position="141"/>
    </location>
</feature>
<name>A0ABP6WQ79_9PSEU</name>
<evidence type="ECO:0000259" key="13">
    <source>
        <dbReference type="PROSITE" id="PS51085"/>
    </source>
</evidence>
<dbReference type="PROSITE" id="PS00643">
    <property type="entry name" value="COMPLEX1_75K_3"/>
    <property type="match status" value="1"/>
</dbReference>
<keyword evidence="6 12" id="KW-0479">Metal-binding</keyword>
<comment type="cofactor">
    <cofactor evidence="1 12">
        <name>[4Fe-4S] cluster</name>
        <dbReference type="ChEBI" id="CHEBI:49883"/>
    </cofactor>
</comment>
<evidence type="ECO:0000313" key="17">
    <source>
        <dbReference type="Proteomes" id="UP001500689"/>
    </source>
</evidence>
<dbReference type="InterPro" id="IPR006656">
    <property type="entry name" value="Mopterin_OxRdtase"/>
</dbReference>
<dbReference type="SUPFAM" id="SSF54292">
    <property type="entry name" value="2Fe-2S ferredoxin-like"/>
    <property type="match status" value="1"/>
</dbReference>
<evidence type="ECO:0000256" key="10">
    <source>
        <dbReference type="ARBA" id="ARBA00023027"/>
    </source>
</evidence>
<dbReference type="PROSITE" id="PS00642">
    <property type="entry name" value="COMPLEX1_75K_2"/>
    <property type="match status" value="1"/>
</dbReference>
<dbReference type="Gene3D" id="3.40.50.740">
    <property type="match status" value="2"/>
</dbReference>
<dbReference type="Pfam" id="PF22117">
    <property type="entry name" value="Fer4_Nqo3"/>
    <property type="match status" value="1"/>
</dbReference>
<dbReference type="PROSITE" id="PS00641">
    <property type="entry name" value="COMPLEX1_75K_1"/>
    <property type="match status" value="1"/>
</dbReference>
<evidence type="ECO:0000313" key="16">
    <source>
        <dbReference type="EMBL" id="GAA3553773.1"/>
    </source>
</evidence>
<evidence type="ECO:0000256" key="8">
    <source>
        <dbReference type="ARBA" id="ARBA00023004"/>
    </source>
</evidence>
<evidence type="ECO:0000256" key="7">
    <source>
        <dbReference type="ARBA" id="ARBA00022967"/>
    </source>
</evidence>